<evidence type="ECO:0000313" key="4">
    <source>
        <dbReference type="EMBL" id="GHD48298.1"/>
    </source>
</evidence>
<keyword evidence="5" id="KW-1185">Reference proteome</keyword>
<comment type="function">
    <text evidence="1">Involved in peptidolytic degradation of cyclic heptapeptide hepatotoxin microcystin (MC).</text>
</comment>
<keyword evidence="1" id="KW-0479">Metal-binding</keyword>
<dbReference type="InterPro" id="IPR009197">
    <property type="entry name" value="MlrC"/>
</dbReference>
<evidence type="ECO:0000259" key="2">
    <source>
        <dbReference type="Pfam" id="PF07171"/>
    </source>
</evidence>
<keyword evidence="1" id="KW-0645">Protease</keyword>
<organism evidence="4 5">
    <name type="scientific">Thalassobaculum fulvum</name>
    <dbReference type="NCBI Taxonomy" id="1633335"/>
    <lineage>
        <taxon>Bacteria</taxon>
        <taxon>Pseudomonadati</taxon>
        <taxon>Pseudomonadota</taxon>
        <taxon>Alphaproteobacteria</taxon>
        <taxon>Rhodospirillales</taxon>
        <taxon>Thalassobaculaceae</taxon>
        <taxon>Thalassobaculum</taxon>
    </lineage>
</organism>
<evidence type="ECO:0000313" key="5">
    <source>
        <dbReference type="Proteomes" id="UP000630353"/>
    </source>
</evidence>
<dbReference type="AlphaFoldDB" id="A0A918XSE5"/>
<evidence type="ECO:0000256" key="1">
    <source>
        <dbReference type="PIRNR" id="PIRNR012702"/>
    </source>
</evidence>
<gene>
    <name evidence="4" type="ORF">GCM10017083_19200</name>
</gene>
<dbReference type="GO" id="GO:0006508">
    <property type="term" value="P:proteolysis"/>
    <property type="evidence" value="ECO:0007669"/>
    <property type="project" value="UniProtKB-KW"/>
</dbReference>
<feature type="domain" description="Microcystin LR degradation protein MlrC C-terminal" evidence="2">
    <location>
        <begin position="308"/>
        <end position="485"/>
    </location>
</feature>
<dbReference type="GO" id="GO:0008237">
    <property type="term" value="F:metallopeptidase activity"/>
    <property type="evidence" value="ECO:0007669"/>
    <property type="project" value="UniProtKB-KW"/>
</dbReference>
<comment type="similarity">
    <text evidence="1">Belongs to the peptidase M81 family.</text>
</comment>
<dbReference type="Pfam" id="PF07364">
    <property type="entry name" value="DUF1485"/>
    <property type="match status" value="1"/>
</dbReference>
<dbReference type="InterPro" id="IPR015995">
    <property type="entry name" value="MlrC_N"/>
</dbReference>
<sequence length="506" mass="52395">MARIAIGGFQHETNTFAPTKADYEAFARGGGWPALVGGPALFEAVKGINISIAGFIDGAQAAGHELVPTTWAAAAPSAEVTDDAFERIAGLIVEGMRGALADGPLDAVYLCLHGAMVTESFEDGEGELLRRVRAVIGPDLPLVASLDLHGNITRACFDLATAMVAYKTYPHVDMADTGRRTAALLDKILVEGVPSKAFRQLDFLIPLSWQCTMAEPSGPIYDRMGVLETDGIWSASYLPGFPAADIVDCGPTVLAYGASQADADRAADAVAADVADHEAEFAGTIHGPDEAVAEALRLSVGASRPVVIADTQDNPGAGGNSDTTGMLRALVAAGVQRAAIGLIVDPAAARAAHAAGVGATIHLKLGGHSGIPGDAPFEGEFVVEALHDGNTTGTGPFYRNARMTLGPSAGLRIGGVRIAVASNKVQMADQALYRFVGIEPTEQAILVNKSSVHFRADFTPIAEAILVAAAPGPMVADPAKLPWHRLRPGVRLSPKGPVWRGSAGAL</sequence>
<comment type="caution">
    <text evidence="4">The sequence shown here is derived from an EMBL/GenBank/DDBJ whole genome shotgun (WGS) entry which is preliminary data.</text>
</comment>
<reference evidence="4" key="2">
    <citation type="submission" date="2020-09" db="EMBL/GenBank/DDBJ databases">
        <authorList>
            <person name="Sun Q."/>
            <person name="Kim S."/>
        </authorList>
    </citation>
    <scope>NUCLEOTIDE SEQUENCE</scope>
    <source>
        <strain evidence="4">KCTC 42651</strain>
    </source>
</reference>
<dbReference type="PIRSF" id="PIRSF012702">
    <property type="entry name" value="UCP012702"/>
    <property type="match status" value="1"/>
</dbReference>
<name>A0A918XSE5_9PROT</name>
<evidence type="ECO:0000259" key="3">
    <source>
        <dbReference type="Pfam" id="PF07364"/>
    </source>
</evidence>
<dbReference type="EMBL" id="BMZS01000004">
    <property type="protein sequence ID" value="GHD48298.1"/>
    <property type="molecule type" value="Genomic_DNA"/>
</dbReference>
<dbReference type="GO" id="GO:0046872">
    <property type="term" value="F:metal ion binding"/>
    <property type="evidence" value="ECO:0007669"/>
    <property type="project" value="UniProtKB-KW"/>
</dbReference>
<dbReference type="Proteomes" id="UP000630353">
    <property type="component" value="Unassembled WGS sequence"/>
</dbReference>
<reference evidence="4" key="1">
    <citation type="journal article" date="2014" name="Int. J. Syst. Evol. Microbiol.">
        <title>Complete genome sequence of Corynebacterium casei LMG S-19264T (=DSM 44701T), isolated from a smear-ripened cheese.</title>
        <authorList>
            <consortium name="US DOE Joint Genome Institute (JGI-PGF)"/>
            <person name="Walter F."/>
            <person name="Albersmeier A."/>
            <person name="Kalinowski J."/>
            <person name="Ruckert C."/>
        </authorList>
    </citation>
    <scope>NUCLEOTIDE SEQUENCE</scope>
    <source>
        <strain evidence="4">KCTC 42651</strain>
    </source>
</reference>
<keyword evidence="1" id="KW-0482">Metalloprotease</keyword>
<accession>A0A918XSE5</accession>
<dbReference type="RefSeq" id="WP_189988791.1">
    <property type="nucleotide sequence ID" value="NZ_BMZS01000004.1"/>
</dbReference>
<comment type="cofactor">
    <cofactor evidence="1">
        <name>Zn(2+)</name>
        <dbReference type="ChEBI" id="CHEBI:29105"/>
    </cofactor>
    <text evidence="1">Binds 1 zinc ion per subunit.</text>
</comment>
<proteinExistence type="inferred from homology"/>
<dbReference type="Pfam" id="PF07171">
    <property type="entry name" value="MlrC_C"/>
    <property type="match status" value="1"/>
</dbReference>
<protein>
    <recommendedName>
        <fullName evidence="1">Microcystinase C</fullName>
        <shortName evidence="1">MlrC</shortName>
    </recommendedName>
</protein>
<keyword evidence="1" id="KW-0378">Hydrolase</keyword>
<feature type="domain" description="Microcystin LR degradation protein MlrC N-terminal" evidence="3">
    <location>
        <begin position="3"/>
        <end position="296"/>
    </location>
</feature>
<dbReference type="InterPro" id="IPR010799">
    <property type="entry name" value="MlrC_C"/>
</dbReference>